<evidence type="ECO:0000256" key="1">
    <source>
        <dbReference type="SAM" id="MobiDB-lite"/>
    </source>
</evidence>
<dbReference type="CDD" id="cd06257">
    <property type="entry name" value="DnaJ"/>
    <property type="match status" value="1"/>
</dbReference>
<dbReference type="PROSITE" id="PS50076">
    <property type="entry name" value="DNAJ_2"/>
    <property type="match status" value="1"/>
</dbReference>
<keyword evidence="4" id="KW-1185">Reference proteome</keyword>
<dbReference type="Pfam" id="PF00226">
    <property type="entry name" value="DnaJ"/>
    <property type="match status" value="1"/>
</dbReference>
<dbReference type="InterPro" id="IPR036869">
    <property type="entry name" value="J_dom_sf"/>
</dbReference>
<protein>
    <recommendedName>
        <fullName evidence="2">J domain-containing protein</fullName>
    </recommendedName>
</protein>
<dbReference type="PRINTS" id="PR00625">
    <property type="entry name" value="JDOMAIN"/>
</dbReference>
<name>A0A7W6ZYP3_9HYPH</name>
<proteinExistence type="predicted"/>
<feature type="domain" description="J" evidence="2">
    <location>
        <begin position="198"/>
        <end position="255"/>
    </location>
</feature>
<organism evidence="3 4">
    <name type="scientific">Rhizobium leucaenae</name>
    <dbReference type="NCBI Taxonomy" id="29450"/>
    <lineage>
        <taxon>Bacteria</taxon>
        <taxon>Pseudomonadati</taxon>
        <taxon>Pseudomonadota</taxon>
        <taxon>Alphaproteobacteria</taxon>
        <taxon>Hyphomicrobiales</taxon>
        <taxon>Rhizobiaceae</taxon>
        <taxon>Rhizobium/Agrobacterium group</taxon>
        <taxon>Rhizobium</taxon>
    </lineage>
</organism>
<dbReference type="SMART" id="SM00271">
    <property type="entry name" value="DnaJ"/>
    <property type="match status" value="1"/>
</dbReference>
<evidence type="ECO:0000313" key="4">
    <source>
        <dbReference type="Proteomes" id="UP000543836"/>
    </source>
</evidence>
<dbReference type="Proteomes" id="UP000543836">
    <property type="component" value="Unassembled WGS sequence"/>
</dbReference>
<evidence type="ECO:0000313" key="3">
    <source>
        <dbReference type="EMBL" id="MBB4571194.1"/>
    </source>
</evidence>
<gene>
    <name evidence="3" type="ORF">GGE60_005352</name>
</gene>
<feature type="region of interest" description="Disordered" evidence="1">
    <location>
        <begin position="144"/>
        <end position="163"/>
    </location>
</feature>
<comment type="caution">
    <text evidence="3">The sequence shown here is derived from an EMBL/GenBank/DDBJ whole genome shotgun (WGS) entry which is preliminary data.</text>
</comment>
<sequence>MPGLDGNGPPIRDGVICPAGGLLNRLGYPQIPWNPSPAGWLFVAEMKRCGHIGAMTVDSKIFVGLRSTRKKPTLQGESTGPICQWDGCEKNGAHRAPVGRDAEGLYLFFCLEHVKEYNRGYNFATDLSDKDIARYQREAAAGGRRTWGTSVNQASEPPIPGNVRSGSAKALNARKTAAQRQAQKADLQIRKLKVLEARAFETLGLSPDATPEEIKSRYKERLKMHHPDANQGDRTSEDELRASIEAHKILKLNGFC</sequence>
<accession>A0A7W6ZYP3</accession>
<reference evidence="3 4" key="1">
    <citation type="submission" date="2020-08" db="EMBL/GenBank/DDBJ databases">
        <title>Genomic Encyclopedia of Type Strains, Phase IV (KMG-V): Genome sequencing to study the core and pangenomes of soil and plant-associated prokaryotes.</title>
        <authorList>
            <person name="Whitman W."/>
        </authorList>
    </citation>
    <scope>NUCLEOTIDE SEQUENCE [LARGE SCALE GENOMIC DNA]</scope>
    <source>
        <strain evidence="3 4">SEMIA 492</strain>
    </source>
</reference>
<dbReference type="InterPro" id="IPR001623">
    <property type="entry name" value="DnaJ_domain"/>
</dbReference>
<dbReference type="AlphaFoldDB" id="A0A7W6ZYP3"/>
<dbReference type="EMBL" id="JACIIG010000020">
    <property type="protein sequence ID" value="MBB4571194.1"/>
    <property type="molecule type" value="Genomic_DNA"/>
</dbReference>
<dbReference type="Gene3D" id="1.10.287.110">
    <property type="entry name" value="DnaJ domain"/>
    <property type="match status" value="1"/>
</dbReference>
<dbReference type="SUPFAM" id="SSF46565">
    <property type="entry name" value="Chaperone J-domain"/>
    <property type="match status" value="1"/>
</dbReference>
<evidence type="ECO:0000259" key="2">
    <source>
        <dbReference type="PROSITE" id="PS50076"/>
    </source>
</evidence>